<feature type="transmembrane region" description="Helical" evidence="12">
    <location>
        <begin position="54"/>
        <end position="73"/>
    </location>
</feature>
<keyword evidence="3" id="KW-0633">Potassium transport</keyword>
<evidence type="ECO:0000313" key="15">
    <source>
        <dbReference type="Proteomes" id="UP000004947"/>
    </source>
</evidence>
<reference evidence="14 15" key="1">
    <citation type="journal article" date="2010" name="J. Bacteriol.">
        <title>Genome sequence of Lentisphaera araneosa HTCC2155T, the type species of the order Lentisphaerales in the phylum Lentisphaerae.</title>
        <authorList>
            <person name="Thrash J.C."/>
            <person name="Cho J.C."/>
            <person name="Vergin K.L."/>
            <person name="Morris R.M."/>
            <person name="Giovannoni S.J."/>
        </authorList>
    </citation>
    <scope>NUCLEOTIDE SEQUENCE [LARGE SCALE GENOMIC DNA]</scope>
    <source>
        <strain evidence="14 15">HTCC2155</strain>
    </source>
</reference>
<feature type="transmembrane region" description="Helical" evidence="12">
    <location>
        <begin position="183"/>
        <end position="199"/>
    </location>
</feature>
<dbReference type="PRINTS" id="PR00169">
    <property type="entry name" value="KCHANNEL"/>
</dbReference>
<evidence type="ECO:0000256" key="11">
    <source>
        <dbReference type="ARBA" id="ARBA00023303"/>
    </source>
</evidence>
<keyword evidence="15" id="KW-1185">Reference proteome</keyword>
<dbReference type="GO" id="GO:0001508">
    <property type="term" value="P:action potential"/>
    <property type="evidence" value="ECO:0007669"/>
    <property type="project" value="TreeGrafter"/>
</dbReference>
<accession>A6DH46</accession>
<sequence>MASNTWQDKIHEIIYEADTPAGKLFDLALIASIILSVIAIMLDSIPSINAVHGTLLYKIEWAFTIAFTIEYILRIVCIKRPKSYIFSFLGIIDLLSILPTYLGLLITGQGHYLAIVRLLRVLRIFRILKLAQYLKEASILVTALHASKRKIFVFFCTVIVLVTILGSIMYIVESPTNPVFKSIPHSIYWAIVTITTVGYGDMAPITNLGRFIASIVMLLGYAIIAVPSGIVTSELTQAVKNQFTNTKSCPNCAHDSHEHDAIHCKVCGHKL</sequence>
<dbReference type="InterPro" id="IPR028325">
    <property type="entry name" value="VG_K_chnl"/>
</dbReference>
<keyword evidence="4 12" id="KW-0812">Transmembrane</keyword>
<dbReference type="STRING" id="313628.LNTAR_13972"/>
<evidence type="ECO:0000256" key="2">
    <source>
        <dbReference type="ARBA" id="ARBA00022448"/>
    </source>
</evidence>
<evidence type="ECO:0000256" key="10">
    <source>
        <dbReference type="ARBA" id="ARBA00023136"/>
    </source>
</evidence>
<comment type="subcellular location">
    <subcellularLocation>
        <location evidence="1">Membrane</location>
        <topology evidence="1">Multi-pass membrane protein</topology>
    </subcellularLocation>
</comment>
<evidence type="ECO:0000313" key="14">
    <source>
        <dbReference type="EMBL" id="EDM28929.1"/>
    </source>
</evidence>
<feature type="transmembrane region" description="Helical" evidence="12">
    <location>
        <begin position="151"/>
        <end position="171"/>
    </location>
</feature>
<comment type="caution">
    <text evidence="14">The sequence shown here is derived from an EMBL/GenBank/DDBJ whole genome shotgun (WGS) entry which is preliminary data.</text>
</comment>
<evidence type="ECO:0000256" key="7">
    <source>
        <dbReference type="ARBA" id="ARBA00022958"/>
    </source>
</evidence>
<dbReference type="Pfam" id="PF00520">
    <property type="entry name" value="Ion_trans"/>
    <property type="match status" value="1"/>
</dbReference>
<evidence type="ECO:0000256" key="4">
    <source>
        <dbReference type="ARBA" id="ARBA00022692"/>
    </source>
</evidence>
<feature type="domain" description="Ion transport" evidence="13">
    <location>
        <begin position="23"/>
        <end position="240"/>
    </location>
</feature>
<proteinExistence type="predicted"/>
<feature type="transmembrane region" description="Helical" evidence="12">
    <location>
        <begin position="85"/>
        <end position="106"/>
    </location>
</feature>
<dbReference type="Gene3D" id="1.10.287.70">
    <property type="match status" value="1"/>
</dbReference>
<evidence type="ECO:0000259" key="13">
    <source>
        <dbReference type="Pfam" id="PF00520"/>
    </source>
</evidence>
<dbReference type="GO" id="GO:0005249">
    <property type="term" value="F:voltage-gated potassium channel activity"/>
    <property type="evidence" value="ECO:0007669"/>
    <property type="project" value="InterPro"/>
</dbReference>
<evidence type="ECO:0000256" key="1">
    <source>
        <dbReference type="ARBA" id="ARBA00004141"/>
    </source>
</evidence>
<name>A6DH46_9BACT</name>
<keyword evidence="9" id="KW-0406">Ion transport</keyword>
<keyword evidence="6" id="KW-0851">Voltage-gated channel</keyword>
<evidence type="ECO:0000256" key="3">
    <source>
        <dbReference type="ARBA" id="ARBA00022538"/>
    </source>
</evidence>
<dbReference type="AlphaFoldDB" id="A6DH46"/>
<keyword evidence="10 12" id="KW-0472">Membrane</keyword>
<evidence type="ECO:0000256" key="12">
    <source>
        <dbReference type="SAM" id="Phobius"/>
    </source>
</evidence>
<keyword evidence="2" id="KW-0813">Transport</keyword>
<keyword evidence="7" id="KW-0630">Potassium</keyword>
<dbReference type="InterPro" id="IPR005821">
    <property type="entry name" value="Ion_trans_dom"/>
</dbReference>
<dbReference type="GO" id="GO:0008076">
    <property type="term" value="C:voltage-gated potassium channel complex"/>
    <property type="evidence" value="ECO:0007669"/>
    <property type="project" value="InterPro"/>
</dbReference>
<dbReference type="RefSeq" id="WP_007277231.1">
    <property type="nucleotide sequence ID" value="NZ_ABCK01000003.1"/>
</dbReference>
<dbReference type="InterPro" id="IPR027359">
    <property type="entry name" value="Volt_channel_dom_sf"/>
</dbReference>
<organism evidence="14 15">
    <name type="scientific">Lentisphaera araneosa HTCC2155</name>
    <dbReference type="NCBI Taxonomy" id="313628"/>
    <lineage>
        <taxon>Bacteria</taxon>
        <taxon>Pseudomonadati</taxon>
        <taxon>Lentisphaerota</taxon>
        <taxon>Lentisphaeria</taxon>
        <taxon>Lentisphaerales</taxon>
        <taxon>Lentisphaeraceae</taxon>
        <taxon>Lentisphaera</taxon>
    </lineage>
</organism>
<protein>
    <submittedName>
        <fullName evidence="14">Potassium channel protein</fullName>
    </submittedName>
</protein>
<dbReference type="Proteomes" id="UP000004947">
    <property type="component" value="Unassembled WGS sequence"/>
</dbReference>
<feature type="transmembrane region" description="Helical" evidence="12">
    <location>
        <begin position="211"/>
        <end position="231"/>
    </location>
</feature>
<gene>
    <name evidence="14" type="ORF">LNTAR_13972</name>
</gene>
<keyword evidence="8 12" id="KW-1133">Transmembrane helix</keyword>
<keyword evidence="11 14" id="KW-0407">Ion channel</keyword>
<dbReference type="EMBL" id="ABCK01000003">
    <property type="protein sequence ID" value="EDM28929.1"/>
    <property type="molecule type" value="Genomic_DNA"/>
</dbReference>
<dbReference type="eggNOG" id="COG2126">
    <property type="taxonomic scope" value="Bacteria"/>
</dbReference>
<dbReference type="Gene3D" id="1.20.120.350">
    <property type="entry name" value="Voltage-gated potassium channels. Chain C"/>
    <property type="match status" value="1"/>
</dbReference>
<evidence type="ECO:0000256" key="9">
    <source>
        <dbReference type="ARBA" id="ARBA00023065"/>
    </source>
</evidence>
<dbReference type="SUPFAM" id="SSF81324">
    <property type="entry name" value="Voltage-gated potassium channels"/>
    <property type="match status" value="1"/>
</dbReference>
<dbReference type="OrthoDB" id="89777at2"/>
<evidence type="ECO:0000256" key="5">
    <source>
        <dbReference type="ARBA" id="ARBA00022826"/>
    </source>
</evidence>
<keyword evidence="5" id="KW-0631">Potassium channel</keyword>
<evidence type="ECO:0000256" key="8">
    <source>
        <dbReference type="ARBA" id="ARBA00022989"/>
    </source>
</evidence>
<evidence type="ECO:0000256" key="6">
    <source>
        <dbReference type="ARBA" id="ARBA00022882"/>
    </source>
</evidence>
<dbReference type="PANTHER" id="PTHR11537">
    <property type="entry name" value="VOLTAGE-GATED POTASSIUM CHANNEL"/>
    <property type="match status" value="1"/>
</dbReference>
<dbReference type="PANTHER" id="PTHR11537:SF254">
    <property type="entry name" value="POTASSIUM VOLTAGE-GATED CHANNEL PROTEIN SHAB"/>
    <property type="match status" value="1"/>
</dbReference>
<feature type="transmembrane region" description="Helical" evidence="12">
    <location>
        <begin position="24"/>
        <end position="42"/>
    </location>
</feature>